<protein>
    <recommendedName>
        <fullName evidence="2">R3H domain-containing protein</fullName>
    </recommendedName>
</protein>
<proteinExistence type="predicted"/>
<name>A0A3G5AB35_9VIRU</name>
<accession>A0A3G5AB35</accession>
<evidence type="ECO:0008006" key="2">
    <source>
        <dbReference type="Google" id="ProtNLM"/>
    </source>
</evidence>
<sequence>MDNLIKNKFGTISYVEILSNFPDYQHYLFQNTDLNQSFERIEEHLNMKLFVGDRQKKLNALIDGHFVLKKDIVEAKKHKLYQGFVEFNRGELNDVFHVIRTHVEKVNDCAKKSQKFNRELNKIVPVKYRALMVADPLCVNFHKHPVENFDDILDAIKAKIDLISKKEAFDKILMSKQLGPTEPYYTAYLQGLASKEETITNISSIPSNYLTLPEFTKYKNQLNKPDMQDTQLIDDTIFEFCNGSDDQLILEGFDGVERTYIHGLCDKLKLNHSKIKGRRNKDITISGKPFKKAMKFMDTATYYKKIDN</sequence>
<dbReference type="EMBL" id="MK072405">
    <property type="protein sequence ID" value="AYV84342.1"/>
    <property type="molecule type" value="Genomic_DNA"/>
</dbReference>
<reference evidence="1" key="1">
    <citation type="submission" date="2018-10" db="EMBL/GenBank/DDBJ databases">
        <title>Hidden diversity of soil giant viruses.</title>
        <authorList>
            <person name="Schulz F."/>
            <person name="Alteio L."/>
            <person name="Goudeau D."/>
            <person name="Ryan E.M."/>
            <person name="Malmstrom R.R."/>
            <person name="Blanchard J."/>
            <person name="Woyke T."/>
        </authorList>
    </citation>
    <scope>NUCLEOTIDE SEQUENCE</scope>
    <source>
        <strain evidence="1">HYV1</strain>
    </source>
</reference>
<evidence type="ECO:0000313" key="1">
    <source>
        <dbReference type="EMBL" id="AYV84342.1"/>
    </source>
</evidence>
<organism evidence="1">
    <name type="scientific">Hyperionvirus sp</name>
    <dbReference type="NCBI Taxonomy" id="2487770"/>
    <lineage>
        <taxon>Viruses</taxon>
        <taxon>Varidnaviria</taxon>
        <taxon>Bamfordvirae</taxon>
        <taxon>Nucleocytoviricota</taxon>
        <taxon>Megaviricetes</taxon>
        <taxon>Imitervirales</taxon>
        <taxon>Mimiviridae</taxon>
        <taxon>Klosneuvirinae</taxon>
    </lineage>
</organism>
<gene>
    <name evidence="1" type="ORF">Hyperionvirus23_9</name>
</gene>